<dbReference type="GO" id="GO:0051129">
    <property type="term" value="P:negative regulation of cellular component organization"/>
    <property type="evidence" value="ECO:0007669"/>
    <property type="project" value="UniProtKB-ARBA"/>
</dbReference>
<dbReference type="GO" id="GO:0051130">
    <property type="term" value="P:positive regulation of cellular component organization"/>
    <property type="evidence" value="ECO:0007669"/>
    <property type="project" value="UniProtKB-ARBA"/>
</dbReference>
<keyword evidence="13" id="KW-0597">Phosphoprotein</keyword>
<evidence type="ECO:0000256" key="13">
    <source>
        <dbReference type="ARBA" id="ARBA00022553"/>
    </source>
</evidence>
<evidence type="ECO:0000256" key="34">
    <source>
        <dbReference type="SAM" id="MobiDB-lite"/>
    </source>
</evidence>
<dbReference type="GO" id="GO:0000118">
    <property type="term" value="C:histone deacetylase complex"/>
    <property type="evidence" value="ECO:0007669"/>
    <property type="project" value="TreeGrafter"/>
</dbReference>
<comment type="similarity">
    <text evidence="9">Belongs to the histone deacetylase family. HD type 2 subfamily.</text>
</comment>
<dbReference type="InterPro" id="IPR037138">
    <property type="entry name" value="His_deacetylse_dom_sf"/>
</dbReference>
<keyword evidence="28" id="KW-0966">Cell projection</keyword>
<dbReference type="GO" id="GO:0008270">
    <property type="term" value="F:zinc ion binding"/>
    <property type="evidence" value="ECO:0007669"/>
    <property type="project" value="UniProtKB-KW"/>
</dbReference>
<evidence type="ECO:0000256" key="6">
    <source>
        <dbReference type="ARBA" id="ARBA00004484"/>
    </source>
</evidence>
<dbReference type="FunFam" id="3.30.40.10:FF:000342">
    <property type="entry name" value="Histone deacetylase 6"/>
    <property type="match status" value="1"/>
</dbReference>
<reference evidence="36" key="1">
    <citation type="submission" date="2025-08" db="UniProtKB">
        <authorList>
            <consortium name="Ensembl"/>
        </authorList>
    </citation>
    <scope>IDENTIFICATION</scope>
</reference>
<keyword evidence="24" id="KW-0804">Transcription</keyword>
<evidence type="ECO:0000313" key="37">
    <source>
        <dbReference type="Proteomes" id="UP000264820"/>
    </source>
</evidence>
<keyword evidence="26" id="KW-0206">Cytoskeleton</keyword>
<accession>A0A3Q2XFI4</accession>
<evidence type="ECO:0000256" key="28">
    <source>
        <dbReference type="ARBA" id="ARBA00023273"/>
    </source>
</evidence>
<dbReference type="STRING" id="109280.ENSHCOP00000003145"/>
<evidence type="ECO:0000256" key="21">
    <source>
        <dbReference type="ARBA" id="ARBA00022843"/>
    </source>
</evidence>
<comment type="cofactor">
    <cofactor evidence="1">
        <name>Zn(2+)</name>
        <dbReference type="ChEBI" id="CHEBI:29105"/>
    </cofactor>
</comment>
<feature type="region of interest" description="Disordered" evidence="34">
    <location>
        <begin position="822"/>
        <end position="871"/>
    </location>
</feature>
<dbReference type="GO" id="GO:0016740">
    <property type="term" value="F:transferase activity"/>
    <property type="evidence" value="ECO:0007669"/>
    <property type="project" value="UniProtKB-KW"/>
</dbReference>
<dbReference type="InterPro" id="IPR001607">
    <property type="entry name" value="Znf_UBP"/>
</dbReference>
<evidence type="ECO:0000259" key="35">
    <source>
        <dbReference type="PROSITE" id="PS50271"/>
    </source>
</evidence>
<evidence type="ECO:0000256" key="9">
    <source>
        <dbReference type="ARBA" id="ARBA00007738"/>
    </source>
</evidence>
<comment type="catalytic activity">
    <reaction evidence="30">
        <text>N(6)-acetyl-L-lysyl-[alpha-tubulin] + H2O = L-lysyl-[alpha-tubulin] + acetate</text>
        <dbReference type="Rhea" id="RHEA:21548"/>
        <dbReference type="Rhea" id="RHEA-COMP:11278"/>
        <dbReference type="Rhea" id="RHEA-COMP:11279"/>
        <dbReference type="ChEBI" id="CHEBI:15377"/>
        <dbReference type="ChEBI" id="CHEBI:29969"/>
        <dbReference type="ChEBI" id="CHEBI:30089"/>
        <dbReference type="ChEBI" id="CHEBI:61930"/>
    </reaction>
    <physiologicalReaction direction="left-to-right" evidence="30">
        <dbReference type="Rhea" id="RHEA:21549"/>
    </physiologicalReaction>
</comment>
<keyword evidence="25" id="KW-0009">Actin-binding</keyword>
<dbReference type="PANTHER" id="PTHR10625">
    <property type="entry name" value="HISTONE DEACETYLASE HDAC1-RELATED"/>
    <property type="match status" value="1"/>
</dbReference>
<evidence type="ECO:0000256" key="5">
    <source>
        <dbReference type="ARBA" id="ARBA00004300"/>
    </source>
</evidence>
<dbReference type="Proteomes" id="UP000264820">
    <property type="component" value="Unplaced"/>
</dbReference>
<dbReference type="PRINTS" id="PR01270">
    <property type="entry name" value="HDASUPER"/>
</dbReference>
<evidence type="ECO:0000256" key="11">
    <source>
        <dbReference type="ARBA" id="ARBA00022490"/>
    </source>
</evidence>
<evidence type="ECO:0000256" key="3">
    <source>
        <dbReference type="ARBA" id="ARBA00004123"/>
    </source>
</evidence>
<keyword evidence="10" id="KW-0488">Methylation</keyword>
<reference evidence="36" key="2">
    <citation type="submission" date="2025-09" db="UniProtKB">
        <authorList>
            <consortium name="Ensembl"/>
        </authorList>
    </citation>
    <scope>IDENTIFICATION</scope>
</reference>
<dbReference type="GO" id="GO:0001525">
    <property type="term" value="P:angiogenesis"/>
    <property type="evidence" value="ECO:0007669"/>
    <property type="project" value="Ensembl"/>
</dbReference>
<dbReference type="GO" id="GO:0051646">
    <property type="term" value="P:mitochondrion localization"/>
    <property type="evidence" value="ECO:0007669"/>
    <property type="project" value="UniProtKB-ARBA"/>
</dbReference>
<keyword evidence="23" id="KW-0805">Transcription regulation</keyword>
<dbReference type="SUPFAM" id="SSF52768">
    <property type="entry name" value="Arginase/deacetylase"/>
    <property type="match status" value="2"/>
</dbReference>
<evidence type="ECO:0000256" key="32">
    <source>
        <dbReference type="ARBA" id="ARBA00082852"/>
    </source>
</evidence>
<evidence type="ECO:0000256" key="15">
    <source>
        <dbReference type="ARBA" id="ARBA00022723"/>
    </source>
</evidence>
<dbReference type="InterPro" id="IPR023801">
    <property type="entry name" value="His_deacetylse_dom"/>
</dbReference>
<dbReference type="Ensembl" id="ENSHCOT00000009227.1">
    <property type="protein sequence ID" value="ENSHCOP00000003145.1"/>
    <property type="gene ID" value="ENSHCOG00000004463.1"/>
</dbReference>
<feature type="compositionally biased region" description="Polar residues" evidence="34">
    <location>
        <begin position="852"/>
        <end position="869"/>
    </location>
</feature>
<keyword evidence="27" id="KW-0539">Nucleus</keyword>
<evidence type="ECO:0000256" key="25">
    <source>
        <dbReference type="ARBA" id="ARBA00023203"/>
    </source>
</evidence>
<dbReference type="SMART" id="SM00290">
    <property type="entry name" value="ZnF_UBP"/>
    <property type="match status" value="1"/>
</dbReference>
<dbReference type="PANTHER" id="PTHR10625:SF21">
    <property type="entry name" value="HISTONE DEACETYLASE 6"/>
    <property type="match status" value="1"/>
</dbReference>
<dbReference type="FunFam" id="3.40.800.20:FF:000005">
    <property type="entry name" value="histone deacetylase 6"/>
    <property type="match status" value="2"/>
</dbReference>
<dbReference type="InterPro" id="IPR023696">
    <property type="entry name" value="Ureohydrolase_dom_sf"/>
</dbReference>
<dbReference type="GO" id="GO:0002244">
    <property type="term" value="P:hematopoietic progenitor cell differentiation"/>
    <property type="evidence" value="ECO:0007669"/>
    <property type="project" value="Ensembl"/>
</dbReference>
<evidence type="ECO:0000256" key="27">
    <source>
        <dbReference type="ARBA" id="ARBA00023242"/>
    </source>
</evidence>
<evidence type="ECO:0000256" key="31">
    <source>
        <dbReference type="ARBA" id="ARBA00068733"/>
    </source>
</evidence>
<keyword evidence="37" id="KW-1185">Reference proteome</keyword>
<evidence type="ECO:0000256" key="4">
    <source>
        <dbReference type="ARBA" id="ARBA00004279"/>
    </source>
</evidence>
<feature type="domain" description="UBP-type" evidence="35">
    <location>
        <begin position="912"/>
        <end position="1012"/>
    </location>
</feature>
<keyword evidence="14" id="KW-0808">Transferase</keyword>
<evidence type="ECO:0000313" key="36">
    <source>
        <dbReference type="Ensembl" id="ENSHCOP00000003145.1"/>
    </source>
</evidence>
<dbReference type="GO" id="GO:0042903">
    <property type="term" value="F:tubulin deacetylase activity"/>
    <property type="evidence" value="ECO:0007669"/>
    <property type="project" value="Ensembl"/>
</dbReference>
<evidence type="ECO:0000256" key="29">
    <source>
        <dbReference type="ARBA" id="ARBA00049136"/>
    </source>
</evidence>
<evidence type="ECO:0000256" key="16">
    <source>
        <dbReference type="ARBA" id="ARBA00022737"/>
    </source>
</evidence>
<keyword evidence="12" id="KW-0678">Repressor</keyword>
<comment type="catalytic activity">
    <reaction evidence="29">
        <text>N(6)-acetyl-L-lysyl-[protein] + H2O = L-lysyl-[protein] + acetate</text>
        <dbReference type="Rhea" id="RHEA:58108"/>
        <dbReference type="Rhea" id="RHEA-COMP:9752"/>
        <dbReference type="Rhea" id="RHEA-COMP:10731"/>
        <dbReference type="ChEBI" id="CHEBI:15377"/>
        <dbReference type="ChEBI" id="CHEBI:29969"/>
        <dbReference type="ChEBI" id="CHEBI:30089"/>
        <dbReference type="ChEBI" id="CHEBI:61930"/>
    </reaction>
    <physiologicalReaction direction="left-to-right" evidence="29">
        <dbReference type="Rhea" id="RHEA:58109"/>
    </physiologicalReaction>
</comment>
<dbReference type="GO" id="GO:0030424">
    <property type="term" value="C:axon"/>
    <property type="evidence" value="ECO:0007669"/>
    <property type="project" value="UniProtKB-SubCell"/>
</dbReference>
<keyword evidence="16" id="KW-0677">Repeat</keyword>
<evidence type="ECO:0000256" key="17">
    <source>
        <dbReference type="ARBA" id="ARBA00022771"/>
    </source>
</evidence>
<evidence type="ECO:0000256" key="26">
    <source>
        <dbReference type="ARBA" id="ARBA00023212"/>
    </source>
</evidence>
<dbReference type="GO" id="GO:0036269">
    <property type="term" value="P:swimming behavior"/>
    <property type="evidence" value="ECO:0007669"/>
    <property type="project" value="Ensembl"/>
</dbReference>
<keyword evidence="11" id="KW-0963">Cytoplasm</keyword>
<keyword evidence="17 33" id="KW-0863">Zinc-finger</keyword>
<evidence type="ECO:0000256" key="23">
    <source>
        <dbReference type="ARBA" id="ARBA00023015"/>
    </source>
</evidence>
<dbReference type="InterPro" id="IPR000286">
    <property type="entry name" value="HDACs"/>
</dbReference>
<dbReference type="GO" id="GO:0030955">
    <property type="term" value="F:potassium ion binding"/>
    <property type="evidence" value="ECO:0007669"/>
    <property type="project" value="Ensembl"/>
</dbReference>
<sequence>VCIQDLSSRSSASGTGLVYSEIFTHHQNLWDPNHVESPARVTSIMEELDRQGLLSRCVQVQPRAATDEDLLLVHTKHYIELIKSTQTMSETELHQFSDKYDSVYIHPETFQVSILAVGSVLQLVDQVLTSKLRNGFAVIRPPGHHAQSNEANGFCVFNNVAIAARYAQNKHKVKRVLIVDWDIHHGQGVQRVFQEDPSVLYVSVHRFERGAFWPHLPESDSTFVGGAPAEGRNINLAWSAAGKSDADYMCAFQRLLLPVAYEFQPQLVLVSAGFDAALGDPKGQMCMSPECFQTLTHMLMSLAEGQLILALEGGYNLQATAKGAAACVRALLGGACAPMAPPTAPSDCALKSISESISALYPYWTSLQVLVLGLATDEESPPCPAAMTTGLVYDERMMEHLNLWDRHHPEQPQRIFKIFSRHQQLGLVERCQRIPSRFATEEELAMCHTADHIQQMKSTTTMKNRDLHKLGQEFNSIYINNQSFKSALLAAGSCFNAVDHIMTGQVRSGVAIVRPPGHHAESGTACGFCFFNTAALAARYAQKTCRHAPVRVLILDWDVHHGNGTQHMFEDDNSVLYVSLHRYDNGNFFPSSEDAAPNRVGVAKGTGFNVNVAWSGGRMGDAEYLAAFHHVVMPIAVEFNPGLVLVSAGFDAARGDPLGGYRVTPECYAHLTHMLMSLACGRVLLILEGGYNLTSISDSMAMCTSALLGDPPPSLATPLPPPHDAAVAAINEVIRHHAPYWKSLRINSECGGAVGLRLSLWSRPTTPAPCWTGGQHSNSTNTKTPTQDIFMCSVASVDIVFGVWTNQADHSLDQLTQGLASLDISPSAHPPDVEAESSEVTSERNRSRAKSSEVSPEQSRSAESSQPPVSSRLHRLAVSSDQCCHDNKQSMCVRACVRVCLQAPMYVVDPLSWCPHLDAIKPLPPSGIDIFQHCQDCASEAENWICLTCYKVACGRYVNEHMLMHGATADHPVVLSFCDLSVWCYACESYVHNQAVFEAKSAAHSAKFGEEMPPWS</sequence>
<protein>
    <recommendedName>
        <fullName evidence="31">Protein deacetylase HDAC6</fullName>
    </recommendedName>
    <alternativeName>
        <fullName evidence="32">Tubulin-lysine deacetylase HDAC6</fullName>
    </alternativeName>
</protein>
<evidence type="ECO:0000256" key="2">
    <source>
        <dbReference type="ARBA" id="ARBA00004120"/>
    </source>
</evidence>
<dbReference type="GO" id="GO:0030425">
    <property type="term" value="C:dendrite"/>
    <property type="evidence" value="ECO:0007669"/>
    <property type="project" value="UniProtKB-SubCell"/>
</dbReference>
<organism evidence="36 37">
    <name type="scientific">Hippocampus comes</name>
    <name type="common">Tiger tail seahorse</name>
    <dbReference type="NCBI Taxonomy" id="109280"/>
    <lineage>
        <taxon>Eukaryota</taxon>
        <taxon>Metazoa</taxon>
        <taxon>Chordata</taxon>
        <taxon>Craniata</taxon>
        <taxon>Vertebrata</taxon>
        <taxon>Euteleostomi</taxon>
        <taxon>Actinopterygii</taxon>
        <taxon>Neopterygii</taxon>
        <taxon>Teleostei</taxon>
        <taxon>Neoteleostei</taxon>
        <taxon>Acanthomorphata</taxon>
        <taxon>Syngnathiaria</taxon>
        <taxon>Syngnathiformes</taxon>
        <taxon>Syngnathoidei</taxon>
        <taxon>Syngnathidae</taxon>
        <taxon>Hippocampus</taxon>
    </lineage>
</organism>
<evidence type="ECO:0000256" key="1">
    <source>
        <dbReference type="ARBA" id="ARBA00001947"/>
    </source>
</evidence>
<dbReference type="OMA" id="HTRSHVN"/>
<dbReference type="GO" id="GO:0043204">
    <property type="term" value="C:perikaryon"/>
    <property type="evidence" value="ECO:0007669"/>
    <property type="project" value="UniProtKB-SubCell"/>
</dbReference>
<dbReference type="GO" id="GO:0003779">
    <property type="term" value="F:actin binding"/>
    <property type="evidence" value="ECO:0007669"/>
    <property type="project" value="UniProtKB-KW"/>
</dbReference>
<evidence type="ECO:0000256" key="14">
    <source>
        <dbReference type="ARBA" id="ARBA00022679"/>
    </source>
</evidence>
<dbReference type="GO" id="GO:0032886">
    <property type="term" value="P:regulation of microtubule-based process"/>
    <property type="evidence" value="ECO:0007669"/>
    <property type="project" value="UniProtKB-ARBA"/>
</dbReference>
<comment type="subcellular location">
    <subcellularLocation>
        <location evidence="7">Cell projection</location>
        <location evidence="7">Axon</location>
    </subcellularLocation>
    <subcellularLocation>
        <location evidence="4">Cell projection</location>
        <location evidence="4">Dendrite</location>
    </subcellularLocation>
    <subcellularLocation>
        <location evidence="2">Cytoplasm</location>
        <location evidence="2">Cytoskeleton</location>
        <location evidence="2">Cilium basal body</location>
    </subcellularLocation>
    <subcellularLocation>
        <location evidence="5">Cytoplasm</location>
        <location evidence="5">Cytoskeleton</location>
        <location evidence="5">Microtubule organizing center</location>
        <location evidence="5">Centrosome</location>
    </subcellularLocation>
    <subcellularLocation>
        <location evidence="3">Nucleus</location>
    </subcellularLocation>
    <subcellularLocation>
        <location evidence="6">Perikaryon</location>
    </subcellularLocation>
</comment>
<evidence type="ECO:0000256" key="7">
    <source>
        <dbReference type="ARBA" id="ARBA00004489"/>
    </source>
</evidence>
<dbReference type="GO" id="GO:0004407">
    <property type="term" value="F:histone deacetylase activity"/>
    <property type="evidence" value="ECO:0007669"/>
    <property type="project" value="TreeGrafter"/>
</dbReference>
<dbReference type="InterPro" id="IPR013083">
    <property type="entry name" value="Znf_RING/FYVE/PHD"/>
</dbReference>
<dbReference type="GeneTree" id="ENSGT00940000159563"/>
<evidence type="ECO:0000256" key="22">
    <source>
        <dbReference type="ARBA" id="ARBA00022853"/>
    </source>
</evidence>
<keyword evidence="22" id="KW-0156">Chromatin regulator</keyword>
<dbReference type="Pfam" id="PF00850">
    <property type="entry name" value="Hist_deacetyl"/>
    <property type="match status" value="2"/>
</dbReference>
<keyword evidence="18" id="KW-0833">Ubl conjugation pathway</keyword>
<evidence type="ECO:0000256" key="8">
    <source>
        <dbReference type="ARBA" id="ARBA00004906"/>
    </source>
</evidence>
<keyword evidence="19" id="KW-0378">Hydrolase</keyword>
<dbReference type="GO" id="GO:0060216">
    <property type="term" value="P:definitive hemopoiesis"/>
    <property type="evidence" value="ECO:0007669"/>
    <property type="project" value="Ensembl"/>
</dbReference>
<dbReference type="CDD" id="cd10003">
    <property type="entry name" value="HDAC6-dom2"/>
    <property type="match status" value="1"/>
</dbReference>
<keyword evidence="20" id="KW-0862">Zinc</keyword>
<dbReference type="AlphaFoldDB" id="A0A3Q2XFI4"/>
<dbReference type="Gene3D" id="3.40.800.20">
    <property type="entry name" value="Histone deacetylase domain"/>
    <property type="match status" value="2"/>
</dbReference>
<evidence type="ECO:0000256" key="19">
    <source>
        <dbReference type="ARBA" id="ARBA00022801"/>
    </source>
</evidence>
<dbReference type="PROSITE" id="PS50271">
    <property type="entry name" value="ZF_UBP"/>
    <property type="match status" value="1"/>
</dbReference>
<dbReference type="GO" id="GO:0040029">
    <property type="term" value="P:epigenetic regulation of gene expression"/>
    <property type="evidence" value="ECO:0007669"/>
    <property type="project" value="TreeGrafter"/>
</dbReference>
<keyword evidence="15" id="KW-0479">Metal-binding</keyword>
<evidence type="ECO:0000256" key="10">
    <source>
        <dbReference type="ARBA" id="ARBA00022481"/>
    </source>
</evidence>
<dbReference type="Pfam" id="PF02148">
    <property type="entry name" value="zf-UBP"/>
    <property type="match status" value="1"/>
</dbReference>
<evidence type="ECO:0000256" key="20">
    <source>
        <dbReference type="ARBA" id="ARBA00022833"/>
    </source>
</evidence>
<dbReference type="GO" id="GO:0005813">
    <property type="term" value="C:centrosome"/>
    <property type="evidence" value="ECO:0007669"/>
    <property type="project" value="UniProtKB-SubCell"/>
</dbReference>
<evidence type="ECO:0000256" key="30">
    <source>
        <dbReference type="ARBA" id="ARBA00050910"/>
    </source>
</evidence>
<evidence type="ECO:0000256" key="24">
    <source>
        <dbReference type="ARBA" id="ARBA00023163"/>
    </source>
</evidence>
<dbReference type="GO" id="GO:0006950">
    <property type="term" value="P:response to stress"/>
    <property type="evidence" value="ECO:0007669"/>
    <property type="project" value="UniProtKB-ARBA"/>
</dbReference>
<comment type="pathway">
    <text evidence="8">Protein modification; protein ubiquitination.</text>
</comment>
<evidence type="ECO:0000256" key="18">
    <source>
        <dbReference type="ARBA" id="ARBA00022786"/>
    </source>
</evidence>
<dbReference type="SUPFAM" id="SSF57850">
    <property type="entry name" value="RING/U-box"/>
    <property type="match status" value="1"/>
</dbReference>
<proteinExistence type="inferred from homology"/>
<dbReference type="Gene3D" id="3.30.40.10">
    <property type="entry name" value="Zinc/RING finger domain, C3HC4 (zinc finger)"/>
    <property type="match status" value="1"/>
</dbReference>
<keyword evidence="21" id="KW-0832">Ubl conjugation</keyword>
<evidence type="ECO:0000256" key="33">
    <source>
        <dbReference type="PROSITE-ProRule" id="PRU00502"/>
    </source>
</evidence>
<evidence type="ECO:0000256" key="12">
    <source>
        <dbReference type="ARBA" id="ARBA00022491"/>
    </source>
</evidence>
<name>A0A3Q2XFI4_HIPCM</name>